<dbReference type="SFLD" id="SFLDS00003">
    <property type="entry name" value="Haloacid_Dehalogenase"/>
    <property type="match status" value="1"/>
</dbReference>
<dbReference type="AlphaFoldDB" id="A0A4Q7PKD8"/>
<proteinExistence type="predicted"/>
<dbReference type="InterPro" id="IPR036412">
    <property type="entry name" value="HAD-like_sf"/>
</dbReference>
<dbReference type="InterPro" id="IPR023214">
    <property type="entry name" value="HAD_sf"/>
</dbReference>
<dbReference type="InterPro" id="IPR041492">
    <property type="entry name" value="HAD_2"/>
</dbReference>
<dbReference type="Pfam" id="PF13419">
    <property type="entry name" value="HAD_2"/>
    <property type="match status" value="1"/>
</dbReference>
<gene>
    <name evidence="1" type="ORF">EV209_1587</name>
</gene>
<dbReference type="PANTHER" id="PTHR18901">
    <property type="entry name" value="2-DEOXYGLUCOSE-6-PHOSPHATE PHOSPHATASE 2"/>
    <property type="match status" value="1"/>
</dbReference>
<dbReference type="SUPFAM" id="SSF56784">
    <property type="entry name" value="HAD-like"/>
    <property type="match status" value="1"/>
</dbReference>
<dbReference type="Proteomes" id="UP000292927">
    <property type="component" value="Unassembled WGS sequence"/>
</dbReference>
<dbReference type="OrthoDB" id="9797743at2"/>
<keyword evidence="2" id="KW-1185">Reference proteome</keyword>
<dbReference type="SFLD" id="SFLDG01129">
    <property type="entry name" value="C1.5:_HAD__Beta-PGM__Phosphata"/>
    <property type="match status" value="1"/>
</dbReference>
<dbReference type="GO" id="GO:0016787">
    <property type="term" value="F:hydrolase activity"/>
    <property type="evidence" value="ECO:0007669"/>
    <property type="project" value="UniProtKB-KW"/>
</dbReference>
<dbReference type="NCBIfam" id="TIGR01509">
    <property type="entry name" value="HAD-SF-IA-v3"/>
    <property type="match status" value="1"/>
</dbReference>
<accession>A0A4Q7PKD8</accession>
<evidence type="ECO:0000313" key="1">
    <source>
        <dbReference type="EMBL" id="RZT01146.1"/>
    </source>
</evidence>
<dbReference type="InterPro" id="IPR023198">
    <property type="entry name" value="PGP-like_dom2"/>
</dbReference>
<keyword evidence="1" id="KW-0378">Hydrolase</keyword>
<dbReference type="PANTHER" id="PTHR18901:SF38">
    <property type="entry name" value="PSEUDOURIDINE-5'-PHOSPHATASE"/>
    <property type="match status" value="1"/>
</dbReference>
<name>A0A4Q7PKD8_9FIRM</name>
<dbReference type="RefSeq" id="WP_130434769.1">
    <property type="nucleotide sequence ID" value="NZ_SGXF01000002.1"/>
</dbReference>
<organism evidence="1 2">
    <name type="scientific">Cuneatibacter caecimuris</name>
    <dbReference type="NCBI Taxonomy" id="1796618"/>
    <lineage>
        <taxon>Bacteria</taxon>
        <taxon>Bacillati</taxon>
        <taxon>Bacillota</taxon>
        <taxon>Clostridia</taxon>
        <taxon>Lachnospirales</taxon>
        <taxon>Lachnospiraceae</taxon>
        <taxon>Cuneatibacter</taxon>
    </lineage>
</organism>
<dbReference type="Gene3D" id="3.40.50.1000">
    <property type="entry name" value="HAD superfamily/HAD-like"/>
    <property type="match status" value="1"/>
</dbReference>
<reference evidence="1 2" key="1">
    <citation type="submission" date="2019-02" db="EMBL/GenBank/DDBJ databases">
        <title>Genomic Encyclopedia of Type Strains, Phase IV (KMG-IV): sequencing the most valuable type-strain genomes for metagenomic binning, comparative biology and taxonomic classification.</title>
        <authorList>
            <person name="Goeker M."/>
        </authorList>
    </citation>
    <scope>NUCLEOTIDE SEQUENCE [LARGE SCALE GENOMIC DNA]</scope>
    <source>
        <strain evidence="1 2">DSM 29486</strain>
    </source>
</reference>
<dbReference type="Gene3D" id="1.10.150.240">
    <property type="entry name" value="Putative phosphatase, domain 2"/>
    <property type="match status" value="1"/>
</dbReference>
<comment type="caution">
    <text evidence="1">The sequence shown here is derived from an EMBL/GenBank/DDBJ whole genome shotgun (WGS) entry which is preliminary data.</text>
</comment>
<evidence type="ECO:0000313" key="2">
    <source>
        <dbReference type="Proteomes" id="UP000292927"/>
    </source>
</evidence>
<dbReference type="InterPro" id="IPR006439">
    <property type="entry name" value="HAD-SF_hydro_IA"/>
</dbReference>
<dbReference type="EMBL" id="SGXF01000002">
    <property type="protein sequence ID" value="RZT01146.1"/>
    <property type="molecule type" value="Genomic_DNA"/>
</dbReference>
<sequence>MKLLKQPQHVIFDMDGLMFDTEALCFICEQEAAAEYGYTVDKELYLQTLGVNQTAYREIMLAHFGDGFPVEKISELTYQKMDARMESEGVPVKPGLLTLLDGLSSRKIRCSVASSSRSARVRRMLAMAGISSYFSVVTGGEMTERSKPEPDIFLKACETAGFTPEASLVLEDSPNGLLAAHRAGIPAVCIPDLTEPPASVLKLACSVLPRLDMVLELLQPK</sequence>
<dbReference type="CDD" id="cd07505">
    <property type="entry name" value="HAD_BPGM-like"/>
    <property type="match status" value="1"/>
</dbReference>
<protein>
    <submittedName>
        <fullName evidence="1">HAD superfamily hydrolase (TIGR01509 family)</fullName>
    </submittedName>
</protein>